<accession>A0A8S0QD65</accession>
<evidence type="ECO:0000313" key="1">
    <source>
        <dbReference type="EMBL" id="CAA2965058.1"/>
    </source>
</evidence>
<keyword evidence="2" id="KW-1185">Reference proteome</keyword>
<reference evidence="1 2" key="1">
    <citation type="submission" date="2019-12" db="EMBL/GenBank/DDBJ databases">
        <authorList>
            <person name="Alioto T."/>
            <person name="Alioto T."/>
            <person name="Gomez Garrido J."/>
        </authorList>
    </citation>
    <scope>NUCLEOTIDE SEQUENCE [LARGE SCALE GENOMIC DNA]</scope>
</reference>
<dbReference type="EMBL" id="CACTIH010001834">
    <property type="protein sequence ID" value="CAA2965058.1"/>
    <property type="molecule type" value="Genomic_DNA"/>
</dbReference>
<organism evidence="1 2">
    <name type="scientific">Olea europaea subsp. europaea</name>
    <dbReference type="NCBI Taxonomy" id="158383"/>
    <lineage>
        <taxon>Eukaryota</taxon>
        <taxon>Viridiplantae</taxon>
        <taxon>Streptophyta</taxon>
        <taxon>Embryophyta</taxon>
        <taxon>Tracheophyta</taxon>
        <taxon>Spermatophyta</taxon>
        <taxon>Magnoliopsida</taxon>
        <taxon>eudicotyledons</taxon>
        <taxon>Gunneridae</taxon>
        <taxon>Pentapetalae</taxon>
        <taxon>asterids</taxon>
        <taxon>lamiids</taxon>
        <taxon>Lamiales</taxon>
        <taxon>Oleaceae</taxon>
        <taxon>Oleeae</taxon>
        <taxon>Olea</taxon>
    </lineage>
</organism>
<gene>
    <name evidence="1" type="ORF">OLEA9_A062258</name>
</gene>
<dbReference type="Gramene" id="OE9A062258T1">
    <property type="protein sequence ID" value="OE9A062258C1"/>
    <property type="gene ID" value="OE9A062258"/>
</dbReference>
<dbReference type="AlphaFoldDB" id="A0A8S0QD65"/>
<evidence type="ECO:0000313" key="2">
    <source>
        <dbReference type="Proteomes" id="UP000594638"/>
    </source>
</evidence>
<sequence length="137" mass="15284">MRLSQHLDRGQSFGNYGVFTIEGDNHEEIEKEVDVGNTMGETGTGDIVGEFWAGEFEVGDAIIETVVRGIEMEVEIGEIGRKAAVGSNEREARTGNIEREMDVVEAMTNERTMMYAKDVDPIRKKQFSKWYSSLGDG</sequence>
<protein>
    <submittedName>
        <fullName evidence="1">Uncharacterized protein</fullName>
    </submittedName>
</protein>
<dbReference type="Proteomes" id="UP000594638">
    <property type="component" value="Unassembled WGS sequence"/>
</dbReference>
<proteinExistence type="predicted"/>
<name>A0A8S0QD65_OLEEU</name>
<comment type="caution">
    <text evidence="1">The sequence shown here is derived from an EMBL/GenBank/DDBJ whole genome shotgun (WGS) entry which is preliminary data.</text>
</comment>